<dbReference type="InterPro" id="IPR029058">
    <property type="entry name" value="AB_hydrolase_fold"/>
</dbReference>
<protein>
    <submittedName>
        <fullName evidence="4">PHB depolymerase family esterase</fullName>
    </submittedName>
</protein>
<feature type="signal peptide" evidence="3">
    <location>
        <begin position="1"/>
        <end position="20"/>
    </location>
</feature>
<dbReference type="PANTHER" id="PTHR43037">
    <property type="entry name" value="UNNAMED PRODUCT-RELATED"/>
    <property type="match status" value="1"/>
</dbReference>
<dbReference type="EMBL" id="JAWCUA010000010">
    <property type="protein sequence ID" value="MDU0114594.1"/>
    <property type="molecule type" value="Genomic_DNA"/>
</dbReference>
<dbReference type="Pfam" id="PF10503">
    <property type="entry name" value="Esterase_PHB"/>
    <property type="match status" value="1"/>
</dbReference>
<sequence length="326" mass="35286">MQNIKVNTYLLMTLVMGLSATSVDVQSIEAETKNVNTVTDFTSLTHFGDNPGELLASVYLPKTKMVNNKQQNKLVVLLHGCGQNGETLSSQSGLLDLAKSHQFSLLIPQQVSTNNATACFNWFSQQDQQIEQGESLSIMNMIRTVQSKFKLEQVYIVGLSAGGAMASNLLSQYPGSFEAGAIIAGIPFPCADNLVKAISCMKSGSDLSAKQQADRIMELNKGVKQWPKLTIISGSADGIVNPKNSLDMAQQWSQLHQVSEQPQTQKGTNMTISYWGDTKNVELIELDNIGHGFPVNPNIEGGGTVAPFVVASDLSAAQYLVGKWIN</sequence>
<dbReference type="SUPFAM" id="SSF53474">
    <property type="entry name" value="alpha/beta-Hydrolases"/>
    <property type="match status" value="1"/>
</dbReference>
<dbReference type="InterPro" id="IPR010126">
    <property type="entry name" value="Esterase_phb"/>
</dbReference>
<evidence type="ECO:0000256" key="1">
    <source>
        <dbReference type="ARBA" id="ARBA00022729"/>
    </source>
</evidence>
<evidence type="ECO:0000256" key="2">
    <source>
        <dbReference type="ARBA" id="ARBA00022801"/>
    </source>
</evidence>
<evidence type="ECO:0000313" key="5">
    <source>
        <dbReference type="Proteomes" id="UP001257914"/>
    </source>
</evidence>
<reference evidence="4 5" key="1">
    <citation type="submission" date="2023-10" db="EMBL/GenBank/DDBJ databases">
        <title>Psychrosphaera aquimaarina strain SW33 isolated from seawater.</title>
        <authorList>
            <person name="Bayburt H."/>
            <person name="Kim J.M."/>
            <person name="Choi B.J."/>
            <person name="Jeon C.O."/>
        </authorList>
    </citation>
    <scope>NUCLEOTIDE SEQUENCE [LARGE SCALE GENOMIC DNA]</scope>
    <source>
        <strain evidence="4 5">KCTC 52743</strain>
    </source>
</reference>
<dbReference type="InterPro" id="IPR050955">
    <property type="entry name" value="Plant_Biomass_Hydrol_Est"/>
</dbReference>
<dbReference type="PANTHER" id="PTHR43037:SF1">
    <property type="entry name" value="BLL1128 PROTEIN"/>
    <property type="match status" value="1"/>
</dbReference>
<evidence type="ECO:0000256" key="3">
    <source>
        <dbReference type="SAM" id="SignalP"/>
    </source>
</evidence>
<dbReference type="NCBIfam" id="TIGR01840">
    <property type="entry name" value="esterase_phb"/>
    <property type="match status" value="1"/>
</dbReference>
<proteinExistence type="predicted"/>
<dbReference type="RefSeq" id="WP_315948281.1">
    <property type="nucleotide sequence ID" value="NZ_JAWCUA010000010.1"/>
</dbReference>
<comment type="caution">
    <text evidence="4">The sequence shown here is derived from an EMBL/GenBank/DDBJ whole genome shotgun (WGS) entry which is preliminary data.</text>
</comment>
<accession>A0ABU3R4J0</accession>
<keyword evidence="2" id="KW-0378">Hydrolase</keyword>
<gene>
    <name evidence="4" type="ORF">RT723_16675</name>
</gene>
<organism evidence="4 5">
    <name type="scientific">Psychrosphaera aquimarina</name>
    <dbReference type="NCBI Taxonomy" id="2044854"/>
    <lineage>
        <taxon>Bacteria</taxon>
        <taxon>Pseudomonadati</taxon>
        <taxon>Pseudomonadota</taxon>
        <taxon>Gammaproteobacteria</taxon>
        <taxon>Alteromonadales</taxon>
        <taxon>Pseudoalteromonadaceae</taxon>
        <taxon>Psychrosphaera</taxon>
    </lineage>
</organism>
<evidence type="ECO:0000313" key="4">
    <source>
        <dbReference type="EMBL" id="MDU0114594.1"/>
    </source>
</evidence>
<keyword evidence="1 3" id="KW-0732">Signal</keyword>
<dbReference type="Proteomes" id="UP001257914">
    <property type="component" value="Unassembled WGS sequence"/>
</dbReference>
<feature type="chain" id="PRO_5045646874" evidence="3">
    <location>
        <begin position="21"/>
        <end position="326"/>
    </location>
</feature>
<dbReference type="Gene3D" id="3.40.50.1820">
    <property type="entry name" value="alpha/beta hydrolase"/>
    <property type="match status" value="1"/>
</dbReference>
<name>A0ABU3R4J0_9GAMM</name>
<keyword evidence="5" id="KW-1185">Reference proteome</keyword>